<name>J6FCU4_TRIAS</name>
<dbReference type="VEuPathDB" id="FungiDB:A1Q1_00792"/>
<dbReference type="RefSeq" id="XP_014183961.1">
    <property type="nucleotide sequence ID" value="XM_014328486.1"/>
</dbReference>
<proteinExistence type="predicted"/>
<reference evidence="4 5" key="1">
    <citation type="journal article" date="2012" name="Eukaryot. Cell">
        <title>Draft genome sequence of CBS 2479, the standard type strain of Trichosporon asahii.</title>
        <authorList>
            <person name="Yang R.Y."/>
            <person name="Li H.T."/>
            <person name="Zhu H."/>
            <person name="Zhou G.P."/>
            <person name="Wang M."/>
            <person name="Wang L."/>
        </authorList>
    </citation>
    <scope>NUCLEOTIDE SEQUENCE [LARGE SCALE GENOMIC DNA]</scope>
    <source>
        <strain evidence="5">ATCC 90039 / CBS 2479 / JCM 2466 / KCTC 7840 / NCYC 2677 / UAMH 7654</strain>
    </source>
</reference>
<feature type="compositionally biased region" description="Acidic residues" evidence="1">
    <location>
        <begin position="396"/>
        <end position="406"/>
    </location>
</feature>
<dbReference type="AlphaFoldDB" id="J6FCU4"/>
<evidence type="ECO:0000256" key="1">
    <source>
        <dbReference type="SAM" id="MobiDB-lite"/>
    </source>
</evidence>
<feature type="region of interest" description="Disordered" evidence="1">
    <location>
        <begin position="366"/>
        <end position="479"/>
    </location>
</feature>
<feature type="region of interest" description="Disordered" evidence="1">
    <location>
        <begin position="173"/>
        <end position="221"/>
    </location>
</feature>
<dbReference type="GeneID" id="25984306"/>
<sequence>MHLDLISALIHLLLTLSYVRLPSRLLPSSTKLRRVLSASLPRPVADKCLSERFFPSVQLFNYTDSVVRLTFFSTSVSPNFAELDFQTFPPRNLDPLFIANQEALSRPRSSSSIRPGPFLPPWLHAFAVTPVYVKSAEPKSLSSRASLYAFDTRHAAPTTTLPYGGQHALLGRRSVSHSHSSSPNKKMDNSSISSQSRVPTPHSPHTPHTPHTPTSHSLPTPQQAHALKLDEITRRVREQSDRFQQALMPVAEQLKEFADSNPVLFRDPDPDLCEVELTSVAILLPILGATLAISGLLLVFLLCVFLAFRLLHHILEQTQDAAAIDGILSGLRAWIDETKVRVGLLPPPPLSVRGSLEGKPFMWEAGDTPRGFGFPQSAGIPNQPDDEVKIEKSEDSDWVSDADADAEAPVQSTPRPARPSGLAPPTSGTHAPPNSSPSVSSPLQHSQSPAQVKTEPQSKAESDSPPQTEGSPPQPQTAR</sequence>
<organism evidence="4 5">
    <name type="scientific">Trichosporon asahii var. asahii (strain ATCC 90039 / CBS 2479 / JCM 2466 / KCTC 7840 / NBRC 103889/ NCYC 2677 / UAMH 7654)</name>
    <name type="common">Yeast</name>
    <dbReference type="NCBI Taxonomy" id="1186058"/>
    <lineage>
        <taxon>Eukaryota</taxon>
        <taxon>Fungi</taxon>
        <taxon>Dikarya</taxon>
        <taxon>Basidiomycota</taxon>
        <taxon>Agaricomycotina</taxon>
        <taxon>Tremellomycetes</taxon>
        <taxon>Trichosporonales</taxon>
        <taxon>Trichosporonaceae</taxon>
        <taxon>Trichosporon</taxon>
    </lineage>
</organism>
<evidence type="ECO:0000313" key="4">
    <source>
        <dbReference type="EMBL" id="EJT52887.1"/>
    </source>
</evidence>
<dbReference type="HOGENOM" id="CLU_570102_0_0_1"/>
<evidence type="ECO:0000256" key="2">
    <source>
        <dbReference type="SAM" id="Phobius"/>
    </source>
</evidence>
<dbReference type="EMBL" id="ALBS01000013">
    <property type="protein sequence ID" value="EJT52887.1"/>
    <property type="molecule type" value="Genomic_DNA"/>
</dbReference>
<evidence type="ECO:0000256" key="3">
    <source>
        <dbReference type="SAM" id="SignalP"/>
    </source>
</evidence>
<feature type="compositionally biased region" description="Basic and acidic residues" evidence="1">
    <location>
        <begin position="386"/>
        <end position="395"/>
    </location>
</feature>
<keyword evidence="2" id="KW-1133">Transmembrane helix</keyword>
<dbReference type="KEGG" id="tasa:A1Q1_00792"/>
<protein>
    <submittedName>
        <fullName evidence="4">Uncharacterized protein</fullName>
    </submittedName>
</protein>
<keyword evidence="3" id="KW-0732">Signal</keyword>
<dbReference type="OrthoDB" id="2595940at2759"/>
<feature type="chain" id="PRO_5003788339" evidence="3">
    <location>
        <begin position="20"/>
        <end position="479"/>
    </location>
</feature>
<feature type="signal peptide" evidence="3">
    <location>
        <begin position="1"/>
        <end position="19"/>
    </location>
</feature>
<feature type="transmembrane region" description="Helical" evidence="2">
    <location>
        <begin position="282"/>
        <end position="308"/>
    </location>
</feature>
<keyword evidence="2" id="KW-0812">Transmembrane</keyword>
<feature type="compositionally biased region" description="Low complexity" evidence="1">
    <location>
        <begin position="432"/>
        <end position="449"/>
    </location>
</feature>
<feature type="compositionally biased region" description="Low complexity" evidence="1">
    <location>
        <begin position="209"/>
        <end position="221"/>
    </location>
</feature>
<keyword evidence="2" id="KW-0472">Membrane</keyword>
<accession>J6FCU4</accession>
<comment type="caution">
    <text evidence="4">The sequence shown here is derived from an EMBL/GenBank/DDBJ whole genome shotgun (WGS) entry which is preliminary data.</text>
</comment>
<feature type="compositionally biased region" description="Polar residues" evidence="1">
    <location>
        <begin position="189"/>
        <end position="198"/>
    </location>
</feature>
<dbReference type="Proteomes" id="UP000002748">
    <property type="component" value="Unassembled WGS sequence"/>
</dbReference>
<gene>
    <name evidence="4" type="ORF">A1Q1_00792</name>
</gene>
<evidence type="ECO:0000313" key="5">
    <source>
        <dbReference type="Proteomes" id="UP000002748"/>
    </source>
</evidence>